<sequence>MTILIANLGTSDLTVKLKVDDIIESGYLPIFEREEENIDRCQLTDAELELWQTRNQRIAECLCPELQVEASLHPKYFFSFREITRKIWEDYQPEDDPNGWGDRISPGRILGVIQTARTIFKVEKAYIFVTNQVTPQQPQGHHRDTYYLFPILAKWLAQKQVDIELIPWTIPADIAVNDINQLMRVYGEFFQTHFAVNHPHINDLVLISLKGGTGQMQTALQMQAFSSAIQKQIFIEPKLSVRHIFKGENSDCILTPRWYHLKTQKYQVIQQLLQRWDFDGVRVVIKNWSECLATLQNYDLKDIDNIGNMYRRLQKVEQGLNLAIAYFNLDNDYAKQQVNQSDDLKILSDYYPHPPGQENRRFPKLLNLYTQCCLLWQTDRIADFLTRMGSFYEETLHELIYALQGDKYFDRPEKRGNWILQTASLLDDNQRAAQKFYELETASENWNLVNAINRGKCLVNQRWVKPLDDRKYGDRFVLPGRPTKLNFVHALLATQGNKPQLDAWEELVKAMASLDYWCVKRNKLIHGAKGISKERMMEVLEEDRQMILESQKSRNFWVDFDIKNSIDSASFPDGFNKSGLTILAAMQILCEKAIVLMEVEPPPSLFFQDKITDYFHPFRQPYYLYSDIREWVQQLLNQDE</sequence>
<protein>
    <recommendedName>
        <fullName evidence="3">Butyrate kinase</fullName>
    </recommendedName>
</protein>
<reference evidence="1 2" key="1">
    <citation type="journal article" date="2019" name="J Genomics">
        <title>The Draft Genome of a Hydrogen-producing Cyanobacterium, Arthrospira platensis NIES-46.</title>
        <authorList>
            <person name="Suzuki S."/>
            <person name="Yamaguchi H."/>
            <person name="Kawachi M."/>
        </authorList>
    </citation>
    <scope>NUCLEOTIDE SEQUENCE [LARGE SCALE GENOMIC DNA]</scope>
    <source>
        <strain evidence="1 2">NIES-46</strain>
    </source>
</reference>
<evidence type="ECO:0008006" key="3">
    <source>
        <dbReference type="Google" id="ProtNLM"/>
    </source>
</evidence>
<dbReference type="RefSeq" id="WP_014276769.1">
    <property type="nucleotide sequence ID" value="NZ_BIMW01000147.1"/>
</dbReference>
<dbReference type="GeneID" id="301684617"/>
<dbReference type="Proteomes" id="UP000326169">
    <property type="component" value="Unassembled WGS sequence"/>
</dbReference>
<dbReference type="EMBL" id="BIMW01000147">
    <property type="protein sequence ID" value="GCE95775.1"/>
    <property type="molecule type" value="Genomic_DNA"/>
</dbReference>
<evidence type="ECO:0000313" key="2">
    <source>
        <dbReference type="Proteomes" id="UP000326169"/>
    </source>
</evidence>
<name>A0A5M3TBL9_LIMPL</name>
<keyword evidence="2" id="KW-1185">Reference proteome</keyword>
<proteinExistence type="predicted"/>
<comment type="caution">
    <text evidence="1">The sequence shown here is derived from an EMBL/GenBank/DDBJ whole genome shotgun (WGS) entry which is preliminary data.</text>
</comment>
<organism evidence="1 2">
    <name type="scientific">Limnospira platensis NIES-46</name>
    <dbReference type="NCBI Taxonomy" id="1236695"/>
    <lineage>
        <taxon>Bacteria</taxon>
        <taxon>Bacillati</taxon>
        <taxon>Cyanobacteriota</taxon>
        <taxon>Cyanophyceae</taxon>
        <taxon>Oscillatoriophycideae</taxon>
        <taxon>Oscillatoriales</taxon>
        <taxon>Sirenicapillariaceae</taxon>
        <taxon>Limnospira</taxon>
    </lineage>
</organism>
<evidence type="ECO:0000313" key="1">
    <source>
        <dbReference type="EMBL" id="GCE95775.1"/>
    </source>
</evidence>
<accession>A0A5M3TBL9</accession>
<gene>
    <name evidence="1" type="ORF">NIES46_38410</name>
</gene>